<proteinExistence type="inferred from homology"/>
<dbReference type="InterPro" id="IPR014001">
    <property type="entry name" value="Helicase_ATP-bd"/>
</dbReference>
<accession>A0A5D3WKZ6</accession>
<dbReference type="PANTHER" id="PTHR11472:SF34">
    <property type="entry name" value="REGULATOR OF TELOMERE ELONGATION HELICASE 1"/>
    <property type="match status" value="1"/>
</dbReference>
<dbReference type="InterPro" id="IPR020891">
    <property type="entry name" value="UPF0758_CS"/>
</dbReference>
<dbReference type="GO" id="GO:0006281">
    <property type="term" value="P:DNA repair"/>
    <property type="evidence" value="ECO:0007669"/>
    <property type="project" value="TreeGrafter"/>
</dbReference>
<dbReference type="GO" id="GO:0016818">
    <property type="term" value="F:hydrolase activity, acting on acid anhydrides, in phosphorus-containing anhydrides"/>
    <property type="evidence" value="ECO:0007669"/>
    <property type="project" value="InterPro"/>
</dbReference>
<protein>
    <recommendedName>
        <fullName evidence="6">DNA 5'-3' helicase</fullName>
        <ecNumber evidence="6">5.6.2.3</ecNumber>
    </recommendedName>
</protein>
<dbReference type="PANTHER" id="PTHR11472">
    <property type="entry name" value="DNA REPAIR DEAD HELICASE RAD3/XP-D SUBFAMILY MEMBER"/>
    <property type="match status" value="1"/>
</dbReference>
<dbReference type="Pfam" id="PF13307">
    <property type="entry name" value="Helicase_C_2"/>
    <property type="match status" value="1"/>
</dbReference>
<dbReference type="PROSITE" id="PS01302">
    <property type="entry name" value="UPF0758"/>
    <property type="match status" value="1"/>
</dbReference>
<evidence type="ECO:0000256" key="6">
    <source>
        <dbReference type="ARBA" id="ARBA00044969"/>
    </source>
</evidence>
<dbReference type="InterPro" id="IPR014013">
    <property type="entry name" value="Helic_SF1/SF2_ATP-bd_DinG/Rad3"/>
</dbReference>
<dbReference type="InterPro" id="IPR045028">
    <property type="entry name" value="DinG/Rad3-like"/>
</dbReference>
<evidence type="ECO:0000256" key="2">
    <source>
        <dbReference type="ARBA" id="ARBA00022741"/>
    </source>
</evidence>
<keyword evidence="2" id="KW-0547">Nucleotide-binding</keyword>
<evidence type="ECO:0000256" key="7">
    <source>
        <dbReference type="ARBA" id="ARBA00048954"/>
    </source>
</evidence>
<dbReference type="Proteomes" id="UP000324159">
    <property type="component" value="Unassembled WGS sequence"/>
</dbReference>
<gene>
    <name evidence="9" type="ORF">EDC39_103176</name>
</gene>
<name>A0A5D3WKZ6_9BACT</name>
<dbReference type="GO" id="GO:0043139">
    <property type="term" value="F:5'-3' DNA helicase activity"/>
    <property type="evidence" value="ECO:0007669"/>
    <property type="project" value="UniProtKB-EC"/>
</dbReference>
<dbReference type="EMBL" id="VNIB01000003">
    <property type="protein sequence ID" value="TYO99330.1"/>
    <property type="molecule type" value="Genomic_DNA"/>
</dbReference>
<evidence type="ECO:0000256" key="5">
    <source>
        <dbReference type="ARBA" id="ARBA00038058"/>
    </source>
</evidence>
<organism evidence="9 10">
    <name type="scientific">Geothermobacter ehrlichii</name>
    <dbReference type="NCBI Taxonomy" id="213224"/>
    <lineage>
        <taxon>Bacteria</taxon>
        <taxon>Pseudomonadati</taxon>
        <taxon>Thermodesulfobacteriota</taxon>
        <taxon>Desulfuromonadia</taxon>
        <taxon>Desulfuromonadales</taxon>
        <taxon>Geothermobacteraceae</taxon>
        <taxon>Geothermobacter</taxon>
    </lineage>
</organism>
<dbReference type="PROSITE" id="PS51193">
    <property type="entry name" value="HELICASE_ATP_BIND_2"/>
    <property type="match status" value="1"/>
</dbReference>
<dbReference type="Pfam" id="PF04002">
    <property type="entry name" value="RadC"/>
    <property type="match status" value="1"/>
</dbReference>
<evidence type="ECO:0000313" key="9">
    <source>
        <dbReference type="EMBL" id="TYO99330.1"/>
    </source>
</evidence>
<dbReference type="OrthoDB" id="9805194at2"/>
<feature type="domain" description="Helicase ATP-binding" evidence="8">
    <location>
        <begin position="132"/>
        <end position="436"/>
    </location>
</feature>
<sequence>MPVPFSQAVSIQIRNAIREAGGNEVFFLGHTDDHCELISVEVLARGRRDAVPAVLQACRFGDVVLHNHPSGRLEPSSADLDIAGRLAELGVGFLIVDNEAESCYTVIEPFARQESTPLDPDEIRELLGPNGVIARNLPGYEERPQQTQMALAVADAFNRDRIALIEAGTGTGKSLAYLLPALLWALRNRERVVVSTNTINLQEQLIGKDLPFLQRATGLEFRAVLVKGRNNYICRRKLENARREPGLFDQEQAAELAQLIAWAEQSAEGSKEELPTPPRDDVWEDVCCEVDQCGRARCRHFQRCFLHRARRQAARADLLVVNHALLLSDLAVRRQTDNYSTAAVLPPFARVIIDEAHHLEDVATRYFAGQVNRFRISRLLNRLRHPRKPHKGLLPKLQSTLATALPDSADELYRGLADRIEELLLLRDTLQQQAPEELERAAADLLKLRGLDPPERNEMKLRVLPDEISHPCWQRLGERLNGLAGQVAQLADGIRKLLQRCDNLPTGDNEDVSSLLTDLSGMSLRLEALAADLLAFTSADEANCTWMELRRGRIGRGEGLIVRLQTAPLEVAQTLKDALYDPYRSLVMTSATLAVGDSFRYLRRRIGLDLVEPVRVTELRLASPFDYGNQACLLVPADLPEPTDNRFVEPAAELIERAILAADGRSFVLFTSYSLLRRIHGQLKPTLEARGYRCLRQGEISRHLLLRHFRQDTTSVLFATDSFWEGVDVPGRALEQVILTRLPFRVPTEPILEARAEEISRRGGDPFIDYTVPQAVLRFKQGFGRLIRHRDDRGVVLILDTRVLRRGYGRTFLRSLPEVPVASLPAGDIPGRIAHFFRLNSEIGPKS</sequence>
<keyword evidence="3" id="KW-0378">Hydrolase</keyword>
<reference evidence="9 10" key="1">
    <citation type="submission" date="2019-07" db="EMBL/GenBank/DDBJ databases">
        <title>Genomic Encyclopedia of Type Strains, Phase IV (KMG-IV): sequencing the most valuable type-strain genomes for metagenomic binning, comparative biology and taxonomic classification.</title>
        <authorList>
            <person name="Goeker M."/>
        </authorList>
    </citation>
    <scope>NUCLEOTIDE SEQUENCE [LARGE SCALE GENOMIC DNA]</scope>
    <source>
        <strain evidence="9 10">SS015</strain>
    </source>
</reference>
<keyword evidence="9" id="KW-0347">Helicase</keyword>
<dbReference type="InterPro" id="IPR006555">
    <property type="entry name" value="ATP-dep_Helicase_C"/>
</dbReference>
<evidence type="ECO:0000256" key="4">
    <source>
        <dbReference type="ARBA" id="ARBA00022840"/>
    </source>
</evidence>
<dbReference type="Gene3D" id="3.40.140.10">
    <property type="entry name" value="Cytidine Deaminase, domain 2"/>
    <property type="match status" value="1"/>
</dbReference>
<dbReference type="AlphaFoldDB" id="A0A5D3WKZ6"/>
<dbReference type="GO" id="GO:0005524">
    <property type="term" value="F:ATP binding"/>
    <property type="evidence" value="ECO:0007669"/>
    <property type="project" value="UniProtKB-KW"/>
</dbReference>
<dbReference type="RefSeq" id="WP_148895251.1">
    <property type="nucleotide sequence ID" value="NZ_VNIB01000003.1"/>
</dbReference>
<dbReference type="SMART" id="SM00487">
    <property type="entry name" value="DEXDc"/>
    <property type="match status" value="1"/>
</dbReference>
<dbReference type="InterPro" id="IPR025657">
    <property type="entry name" value="RadC_JAB"/>
</dbReference>
<dbReference type="EC" id="5.6.2.3" evidence="6"/>
<keyword evidence="10" id="KW-1185">Reference proteome</keyword>
<dbReference type="InterPro" id="IPR027417">
    <property type="entry name" value="P-loop_NTPase"/>
</dbReference>
<comment type="similarity">
    <text evidence="5">Belongs to the helicase family. DinG subfamily.</text>
</comment>
<dbReference type="GO" id="GO:0003676">
    <property type="term" value="F:nucleic acid binding"/>
    <property type="evidence" value="ECO:0007669"/>
    <property type="project" value="InterPro"/>
</dbReference>
<dbReference type="InterPro" id="IPR011545">
    <property type="entry name" value="DEAD/DEAH_box_helicase_dom"/>
</dbReference>
<evidence type="ECO:0000259" key="8">
    <source>
        <dbReference type="PROSITE" id="PS51193"/>
    </source>
</evidence>
<comment type="catalytic activity">
    <reaction evidence="7">
        <text>ATP + H2O = ADP + phosphate + H(+)</text>
        <dbReference type="Rhea" id="RHEA:13065"/>
        <dbReference type="ChEBI" id="CHEBI:15377"/>
        <dbReference type="ChEBI" id="CHEBI:15378"/>
        <dbReference type="ChEBI" id="CHEBI:30616"/>
        <dbReference type="ChEBI" id="CHEBI:43474"/>
        <dbReference type="ChEBI" id="CHEBI:456216"/>
        <dbReference type="EC" id="5.6.2.3"/>
    </reaction>
</comment>
<comment type="caution">
    <text evidence="9">The sequence shown here is derived from an EMBL/GenBank/DDBJ whole genome shotgun (WGS) entry which is preliminary data.</text>
</comment>
<keyword evidence="4" id="KW-0067">ATP-binding</keyword>
<evidence type="ECO:0000256" key="1">
    <source>
        <dbReference type="ARBA" id="ARBA00001966"/>
    </source>
</evidence>
<dbReference type="SMART" id="SM00491">
    <property type="entry name" value="HELICc2"/>
    <property type="match status" value="1"/>
</dbReference>
<dbReference type="SUPFAM" id="SSF52540">
    <property type="entry name" value="P-loop containing nucleoside triphosphate hydrolases"/>
    <property type="match status" value="2"/>
</dbReference>
<comment type="cofactor">
    <cofactor evidence="1">
        <name>[4Fe-4S] cluster</name>
        <dbReference type="ChEBI" id="CHEBI:49883"/>
    </cofactor>
</comment>
<evidence type="ECO:0000313" key="10">
    <source>
        <dbReference type="Proteomes" id="UP000324159"/>
    </source>
</evidence>
<dbReference type="Pfam" id="PF00270">
    <property type="entry name" value="DEAD"/>
    <property type="match status" value="1"/>
</dbReference>
<dbReference type="Gene3D" id="3.40.50.300">
    <property type="entry name" value="P-loop containing nucleotide triphosphate hydrolases"/>
    <property type="match status" value="2"/>
</dbReference>
<evidence type="ECO:0000256" key="3">
    <source>
        <dbReference type="ARBA" id="ARBA00022801"/>
    </source>
</evidence>